<evidence type="ECO:0000256" key="1">
    <source>
        <dbReference type="SAM" id="Phobius"/>
    </source>
</evidence>
<sequence>MQNLRLATRALRPLVRAQSNFIRAQALRSGRQYATAVSQEMVTRTPYKRPGYAAQWACMVLIFFKNQLLLRVSFIFIAYACTIQFFGVRWTIEDEDESPN</sequence>
<feature type="transmembrane region" description="Helical" evidence="1">
    <location>
        <begin position="68"/>
        <end position="92"/>
    </location>
</feature>
<keyword evidence="1" id="KW-0472">Membrane</keyword>
<dbReference type="EMBL" id="HBJA01002748">
    <property type="protein sequence ID" value="CAE0789745.1"/>
    <property type="molecule type" value="Transcribed_RNA"/>
</dbReference>
<keyword evidence="1" id="KW-0812">Transmembrane</keyword>
<reference evidence="3" key="1">
    <citation type="submission" date="2021-01" db="EMBL/GenBank/DDBJ databases">
        <authorList>
            <person name="Corre E."/>
            <person name="Pelletier E."/>
            <person name="Niang G."/>
            <person name="Scheremetjew M."/>
            <person name="Finn R."/>
            <person name="Kale V."/>
            <person name="Holt S."/>
            <person name="Cochrane G."/>
            <person name="Meng A."/>
            <person name="Brown T."/>
            <person name="Cohen L."/>
        </authorList>
    </citation>
    <scope>NUCLEOTIDE SEQUENCE</scope>
    <source>
        <strain evidence="3">CCMP1594</strain>
    </source>
</reference>
<organism evidence="3">
    <name type="scientific">Eutreptiella gymnastica</name>
    <dbReference type="NCBI Taxonomy" id="73025"/>
    <lineage>
        <taxon>Eukaryota</taxon>
        <taxon>Discoba</taxon>
        <taxon>Euglenozoa</taxon>
        <taxon>Euglenida</taxon>
        <taxon>Spirocuta</taxon>
        <taxon>Euglenophyceae</taxon>
        <taxon>Eutreptiales</taxon>
        <taxon>Eutreptiaceae</taxon>
        <taxon>Eutreptiella</taxon>
    </lineage>
</organism>
<proteinExistence type="predicted"/>
<protein>
    <submittedName>
        <fullName evidence="3">Uncharacterized protein</fullName>
    </submittedName>
</protein>
<name>A0A6T1PAZ7_9EUGL</name>
<evidence type="ECO:0000313" key="2">
    <source>
        <dbReference type="EMBL" id="CAE0789744.1"/>
    </source>
</evidence>
<dbReference type="EMBL" id="HBJA01002747">
    <property type="protein sequence ID" value="CAE0789744.1"/>
    <property type="molecule type" value="Transcribed_RNA"/>
</dbReference>
<accession>A0A6T1PAZ7</accession>
<gene>
    <name evidence="2" type="ORF">EGYM00163_LOCUS858</name>
    <name evidence="3" type="ORF">EGYM00163_LOCUS859</name>
</gene>
<dbReference type="AlphaFoldDB" id="A0A6T1PAZ7"/>
<keyword evidence="1" id="KW-1133">Transmembrane helix</keyword>
<evidence type="ECO:0000313" key="3">
    <source>
        <dbReference type="EMBL" id="CAE0789745.1"/>
    </source>
</evidence>